<evidence type="ECO:0000313" key="1">
    <source>
        <dbReference type="EMBL" id="KAI3368257.1"/>
    </source>
</evidence>
<comment type="caution">
    <text evidence="1">The sequence shown here is derived from an EMBL/GenBank/DDBJ whole genome shotgun (WGS) entry which is preliminary data.</text>
</comment>
<proteinExistence type="predicted"/>
<reference evidence="1" key="1">
    <citation type="submission" date="2022-04" db="EMBL/GenBank/DDBJ databases">
        <title>Jade perch genome.</title>
        <authorList>
            <person name="Chao B."/>
        </authorList>
    </citation>
    <scope>NUCLEOTIDE SEQUENCE</scope>
    <source>
        <strain evidence="1">CB-2022</strain>
    </source>
</reference>
<name>A0ACB8WLU5_9TELE</name>
<keyword evidence="2" id="KW-1185">Reference proteome</keyword>
<dbReference type="EMBL" id="CM041538">
    <property type="protein sequence ID" value="KAI3368257.1"/>
    <property type="molecule type" value="Genomic_DNA"/>
</dbReference>
<dbReference type="Proteomes" id="UP000831701">
    <property type="component" value="Chromosome 8"/>
</dbReference>
<evidence type="ECO:0000313" key="2">
    <source>
        <dbReference type="Proteomes" id="UP000831701"/>
    </source>
</evidence>
<gene>
    <name evidence="1" type="ORF">L3Q82_007974</name>
</gene>
<accession>A0ACB8WLU5</accession>
<protein>
    <submittedName>
        <fullName evidence="1">Uncharacterized protein</fullName>
    </submittedName>
</protein>
<sequence length="66" mass="7345">MLAVGLLDDDRYRQAKQPPGRVLEAKNSGLGGVRAGGELLTSTEDIVGRWKKYFEDLLNPNRLAFQ</sequence>
<organism evidence="1 2">
    <name type="scientific">Scortum barcoo</name>
    <name type="common">barcoo grunter</name>
    <dbReference type="NCBI Taxonomy" id="214431"/>
    <lineage>
        <taxon>Eukaryota</taxon>
        <taxon>Metazoa</taxon>
        <taxon>Chordata</taxon>
        <taxon>Craniata</taxon>
        <taxon>Vertebrata</taxon>
        <taxon>Euteleostomi</taxon>
        <taxon>Actinopterygii</taxon>
        <taxon>Neopterygii</taxon>
        <taxon>Teleostei</taxon>
        <taxon>Neoteleostei</taxon>
        <taxon>Acanthomorphata</taxon>
        <taxon>Eupercaria</taxon>
        <taxon>Centrarchiformes</taxon>
        <taxon>Terapontoidei</taxon>
        <taxon>Terapontidae</taxon>
        <taxon>Scortum</taxon>
    </lineage>
</organism>